<keyword evidence="3" id="KW-1133">Transmembrane helix</keyword>
<evidence type="ECO:0008006" key="6">
    <source>
        <dbReference type="Google" id="ProtNLM"/>
    </source>
</evidence>
<name>A0ABW4FE65_9PSEU</name>
<sequence length="190" mass="20681">MTVLDRPPSGGTANEKSTRRRLPVLTQVTALVALVALAAVAAMFFGARYMLSLNDQGLELAAERESVLVDARQAAINLNSLDYHNVAAGLDLWEQTSTGTLLDEFRANRADYEKVVTDARRVTVATVQDAAVAELDVRSGIARVLVGLDVEVRPEGQDPVVTRQRLQLEMTRTPDGWRASRLAPVRTPSS</sequence>
<gene>
    <name evidence="4" type="ORF">ACFSCY_05345</name>
</gene>
<evidence type="ECO:0000256" key="3">
    <source>
        <dbReference type="SAM" id="Phobius"/>
    </source>
</evidence>
<protein>
    <recommendedName>
        <fullName evidence="6">Mce-associated membrane protein</fullName>
    </recommendedName>
</protein>
<evidence type="ECO:0000256" key="2">
    <source>
        <dbReference type="ARBA" id="ARBA00023136"/>
    </source>
</evidence>
<comment type="subcellular location">
    <subcellularLocation>
        <location evidence="1">Membrane</location>
    </subcellularLocation>
</comment>
<keyword evidence="5" id="KW-1185">Reference proteome</keyword>
<keyword evidence="2 3" id="KW-0472">Membrane</keyword>
<feature type="transmembrane region" description="Helical" evidence="3">
    <location>
        <begin position="24"/>
        <end position="45"/>
    </location>
</feature>
<dbReference type="RefSeq" id="WP_343984906.1">
    <property type="nucleotide sequence ID" value="NZ_BAAAJG010000025.1"/>
</dbReference>
<dbReference type="EMBL" id="JBHUCP010000003">
    <property type="protein sequence ID" value="MFD1528861.1"/>
    <property type="molecule type" value="Genomic_DNA"/>
</dbReference>
<organism evidence="4 5">
    <name type="scientific">Pseudonocardia aurantiaca</name>
    <dbReference type="NCBI Taxonomy" id="75290"/>
    <lineage>
        <taxon>Bacteria</taxon>
        <taxon>Bacillati</taxon>
        <taxon>Actinomycetota</taxon>
        <taxon>Actinomycetes</taxon>
        <taxon>Pseudonocardiales</taxon>
        <taxon>Pseudonocardiaceae</taxon>
        <taxon>Pseudonocardia</taxon>
    </lineage>
</organism>
<dbReference type="PANTHER" id="PTHR37042">
    <property type="entry name" value="OUTER MEMBRANE PROTEIN RV1973"/>
    <property type="match status" value="1"/>
</dbReference>
<evidence type="ECO:0000256" key="1">
    <source>
        <dbReference type="ARBA" id="ARBA00004370"/>
    </source>
</evidence>
<dbReference type="PANTHER" id="PTHR37042:SF4">
    <property type="entry name" value="OUTER MEMBRANE PROTEIN RV1973"/>
    <property type="match status" value="1"/>
</dbReference>
<evidence type="ECO:0000313" key="5">
    <source>
        <dbReference type="Proteomes" id="UP001597145"/>
    </source>
</evidence>
<keyword evidence="3" id="KW-0812">Transmembrane</keyword>
<evidence type="ECO:0000313" key="4">
    <source>
        <dbReference type="EMBL" id="MFD1528861.1"/>
    </source>
</evidence>
<dbReference type="Proteomes" id="UP001597145">
    <property type="component" value="Unassembled WGS sequence"/>
</dbReference>
<comment type="caution">
    <text evidence="4">The sequence shown here is derived from an EMBL/GenBank/DDBJ whole genome shotgun (WGS) entry which is preliminary data.</text>
</comment>
<accession>A0ABW4FE65</accession>
<proteinExistence type="predicted"/>
<reference evidence="5" key="1">
    <citation type="journal article" date="2019" name="Int. J. Syst. Evol. Microbiol.">
        <title>The Global Catalogue of Microorganisms (GCM) 10K type strain sequencing project: providing services to taxonomists for standard genome sequencing and annotation.</title>
        <authorList>
            <consortium name="The Broad Institute Genomics Platform"/>
            <consortium name="The Broad Institute Genome Sequencing Center for Infectious Disease"/>
            <person name="Wu L."/>
            <person name="Ma J."/>
        </authorList>
    </citation>
    <scope>NUCLEOTIDE SEQUENCE [LARGE SCALE GENOMIC DNA]</scope>
    <source>
        <strain evidence="5">JCM 12165</strain>
    </source>
</reference>